<accession>A0A812H4K3</accession>
<dbReference type="EMBL" id="CAJNDS010000065">
    <property type="protein sequence ID" value="CAE6941246.1"/>
    <property type="molecule type" value="Genomic_DNA"/>
</dbReference>
<feature type="region of interest" description="Disordered" evidence="1">
    <location>
        <begin position="143"/>
        <end position="182"/>
    </location>
</feature>
<name>A0A812H4K3_9DINO</name>
<reference evidence="2" key="1">
    <citation type="submission" date="2021-02" db="EMBL/GenBank/DDBJ databases">
        <authorList>
            <person name="Dougan E. K."/>
            <person name="Rhodes N."/>
            <person name="Thang M."/>
            <person name="Chan C."/>
        </authorList>
    </citation>
    <scope>NUCLEOTIDE SEQUENCE</scope>
</reference>
<dbReference type="Gene3D" id="1.20.1520.10">
    <property type="entry name" value="ADP-ribosylation factor-like 2-binding protein, domain"/>
    <property type="match status" value="1"/>
</dbReference>
<evidence type="ECO:0000313" key="2">
    <source>
        <dbReference type="EMBL" id="CAE6941246.1"/>
    </source>
</evidence>
<evidence type="ECO:0000256" key="1">
    <source>
        <dbReference type="SAM" id="MobiDB-lite"/>
    </source>
</evidence>
<dbReference type="Proteomes" id="UP000604046">
    <property type="component" value="Unassembled WGS sequence"/>
</dbReference>
<sequence>MARQSQVIDLVASECNSFAERFFSEHRRHFEDLSSADVGSMEQKAEWFDIFKKFEAESELTVQNALMLWGAVQAKSFEQEFIEAAMQSDALNDYLSLTEYPMFVKRMWREIQLKRERVAWLHLWSVNVLDGDQKPAHGRWAVAATGTSNRPRAQCRPTKHHKKQLKNHTAEQRARPASGGGP</sequence>
<feature type="compositionally biased region" description="Basic residues" evidence="1">
    <location>
        <begin position="157"/>
        <end position="166"/>
    </location>
</feature>
<evidence type="ECO:0000313" key="3">
    <source>
        <dbReference type="Proteomes" id="UP000604046"/>
    </source>
</evidence>
<dbReference type="InterPro" id="IPR042541">
    <property type="entry name" value="BART_sf"/>
</dbReference>
<comment type="caution">
    <text evidence="2">The sequence shown here is derived from an EMBL/GenBank/DDBJ whole genome shotgun (WGS) entry which is preliminary data.</text>
</comment>
<organism evidence="2 3">
    <name type="scientific">Symbiodinium natans</name>
    <dbReference type="NCBI Taxonomy" id="878477"/>
    <lineage>
        <taxon>Eukaryota</taxon>
        <taxon>Sar</taxon>
        <taxon>Alveolata</taxon>
        <taxon>Dinophyceae</taxon>
        <taxon>Suessiales</taxon>
        <taxon>Symbiodiniaceae</taxon>
        <taxon>Symbiodinium</taxon>
    </lineage>
</organism>
<dbReference type="OrthoDB" id="420194at2759"/>
<keyword evidence="3" id="KW-1185">Reference proteome</keyword>
<proteinExistence type="predicted"/>
<dbReference type="AlphaFoldDB" id="A0A812H4K3"/>
<gene>
    <name evidence="2" type="primary">PFOR</name>
    <name evidence="2" type="ORF">SNAT2548_LOCUS1209</name>
</gene>
<protein>
    <submittedName>
        <fullName evidence="2">PFOR protein</fullName>
    </submittedName>
</protein>